<evidence type="ECO:0000313" key="2">
    <source>
        <dbReference type="Proteomes" id="UP000003042"/>
    </source>
</evidence>
<protein>
    <submittedName>
        <fullName evidence="1">Uncharacterized protein</fullName>
    </submittedName>
</protein>
<comment type="caution">
    <text evidence="1">The sequence shown here is derived from an EMBL/GenBank/DDBJ whole genome shotgun (WGS) entry which is preliminary data.</text>
</comment>
<dbReference type="Proteomes" id="UP000003042">
    <property type="component" value="Unassembled WGS sequence"/>
</dbReference>
<dbReference type="AlphaFoldDB" id="A0ABC9NTF8"/>
<sequence length="41" mass="4908">MNQRENKDEYCARAENRNAWRNTLRLSKLRTMNDAEYMASG</sequence>
<dbReference type="EMBL" id="ABKX01000001">
    <property type="protein sequence ID" value="EDS93615.1"/>
    <property type="molecule type" value="Genomic_DNA"/>
</dbReference>
<gene>
    <name evidence="1" type="ORF">ESCAB7627_0719</name>
</gene>
<evidence type="ECO:0000313" key="1">
    <source>
        <dbReference type="EMBL" id="EDS93615.1"/>
    </source>
</evidence>
<proteinExistence type="predicted"/>
<reference evidence="1 2" key="1">
    <citation type="submission" date="2008-02" db="EMBL/GenBank/DDBJ databases">
        <title>Annotation of Escherichia albertii TW07627.</title>
        <authorList>
            <person name="Sutton G."/>
            <person name="Whittam T.S."/>
            <person name="Sebastian Y."/>
        </authorList>
    </citation>
    <scope>NUCLEOTIDE SEQUENCE [LARGE SCALE GENOMIC DNA]</scope>
    <source>
        <strain evidence="1 2">TW07627</strain>
    </source>
</reference>
<organism evidence="1 2">
    <name type="scientific">Escherichia albertii (strain TW07627)</name>
    <dbReference type="NCBI Taxonomy" id="502347"/>
    <lineage>
        <taxon>Bacteria</taxon>
        <taxon>Pseudomonadati</taxon>
        <taxon>Pseudomonadota</taxon>
        <taxon>Gammaproteobacteria</taxon>
        <taxon>Enterobacterales</taxon>
        <taxon>Enterobacteriaceae</taxon>
        <taxon>Escherichia</taxon>
    </lineage>
</organism>
<accession>A0ABC9NTF8</accession>
<name>A0ABC9NTF8_ESCAT</name>